<evidence type="ECO:0000313" key="2">
    <source>
        <dbReference type="Proteomes" id="UP000789831"/>
    </source>
</evidence>
<evidence type="ECO:0000313" key="1">
    <source>
        <dbReference type="EMBL" id="CAG8593567.1"/>
    </source>
</evidence>
<sequence length="91" mass="10553">MPEINELEIDEFKMDESEITKTENALIDKDIIKMIIHEFRNSNDETDDEEESSSPPPIIITEAIDILKQVISYQESLEVKKGFNENELIIL</sequence>
<proteinExistence type="predicted"/>
<name>A0A9N9C7M7_9GLOM</name>
<dbReference type="Proteomes" id="UP000789831">
    <property type="component" value="Unassembled WGS sequence"/>
</dbReference>
<organism evidence="1 2">
    <name type="scientific">Ambispora gerdemannii</name>
    <dbReference type="NCBI Taxonomy" id="144530"/>
    <lineage>
        <taxon>Eukaryota</taxon>
        <taxon>Fungi</taxon>
        <taxon>Fungi incertae sedis</taxon>
        <taxon>Mucoromycota</taxon>
        <taxon>Glomeromycotina</taxon>
        <taxon>Glomeromycetes</taxon>
        <taxon>Archaeosporales</taxon>
        <taxon>Ambisporaceae</taxon>
        <taxon>Ambispora</taxon>
    </lineage>
</organism>
<protein>
    <submittedName>
        <fullName evidence="1">3759_t:CDS:1</fullName>
    </submittedName>
</protein>
<keyword evidence="2" id="KW-1185">Reference proteome</keyword>
<dbReference type="OrthoDB" id="10496193at2759"/>
<comment type="caution">
    <text evidence="1">The sequence shown here is derived from an EMBL/GenBank/DDBJ whole genome shotgun (WGS) entry which is preliminary data.</text>
</comment>
<accession>A0A9N9C7M7</accession>
<dbReference type="AlphaFoldDB" id="A0A9N9C7M7"/>
<dbReference type="EMBL" id="CAJVPL010001946">
    <property type="protein sequence ID" value="CAG8593567.1"/>
    <property type="molecule type" value="Genomic_DNA"/>
</dbReference>
<gene>
    <name evidence="1" type="ORF">AGERDE_LOCUS8730</name>
</gene>
<reference evidence="1" key="1">
    <citation type="submission" date="2021-06" db="EMBL/GenBank/DDBJ databases">
        <authorList>
            <person name="Kallberg Y."/>
            <person name="Tangrot J."/>
            <person name="Rosling A."/>
        </authorList>
    </citation>
    <scope>NUCLEOTIDE SEQUENCE</scope>
    <source>
        <strain evidence="1">MT106</strain>
    </source>
</reference>